<evidence type="ECO:0000313" key="1">
    <source>
        <dbReference type="EMBL" id="MFM4894178.1"/>
    </source>
</evidence>
<name>A0ABW9GSQ9_9GAMM</name>
<proteinExistence type="predicted"/>
<protein>
    <submittedName>
        <fullName evidence="1">Uncharacterized protein</fullName>
    </submittedName>
</protein>
<sequence>MKASLLLLLSPILLLGLGIGLLLMNSMGCNYEMRVTDGDLSYYGVCRWGQAHFIETDNRSGAEWSVKAFQLAVADQLLFIIQERRQLKAGDGSDSKLDHYNQAQASFHLLNYAWLPIDEKRIALFQTAPHHDVLLATREGPIHLMDSIFGSP</sequence>
<dbReference type="EMBL" id="JBGXBU010000006">
    <property type="protein sequence ID" value="MFM4894178.1"/>
    <property type="molecule type" value="Genomic_DNA"/>
</dbReference>
<keyword evidence="2" id="KW-1185">Reference proteome</keyword>
<dbReference type="RefSeq" id="WP_392445054.1">
    <property type="nucleotide sequence ID" value="NZ_JBGXAX010000016.1"/>
</dbReference>
<comment type="caution">
    <text evidence="1">The sequence shown here is derived from an EMBL/GenBank/DDBJ whole genome shotgun (WGS) entry which is preliminary data.</text>
</comment>
<accession>A0ABW9GSQ9</accession>
<evidence type="ECO:0000313" key="2">
    <source>
        <dbReference type="Proteomes" id="UP001630969"/>
    </source>
</evidence>
<dbReference type="GeneID" id="97221448"/>
<dbReference type="Proteomes" id="UP001630969">
    <property type="component" value="Unassembled WGS sequence"/>
</dbReference>
<reference evidence="1 2" key="1">
    <citation type="submission" date="2024-09" db="EMBL/GenBank/DDBJ databases">
        <title>Aeromonas strains Genome sequencing and assembly.</title>
        <authorList>
            <person name="Hu X."/>
            <person name="Tang B."/>
        </authorList>
    </citation>
    <scope>NUCLEOTIDE SEQUENCE [LARGE SCALE GENOMIC DNA]</scope>
    <source>
        <strain evidence="1 2">NB23SCDHY001</strain>
    </source>
</reference>
<gene>
    <name evidence="1" type="ORF">ACEUDJ_15080</name>
</gene>
<organism evidence="1 2">
    <name type="scientific">Aeromonas bivalvium</name>
    <dbReference type="NCBI Taxonomy" id="440079"/>
    <lineage>
        <taxon>Bacteria</taxon>
        <taxon>Pseudomonadati</taxon>
        <taxon>Pseudomonadota</taxon>
        <taxon>Gammaproteobacteria</taxon>
        <taxon>Aeromonadales</taxon>
        <taxon>Aeromonadaceae</taxon>
        <taxon>Aeromonas</taxon>
    </lineage>
</organism>